<dbReference type="RefSeq" id="WP_021706523.1">
    <property type="nucleotide sequence ID" value="NZ_BATJ01000017.1"/>
</dbReference>
<comment type="caution">
    <text evidence="1">The sequence shown here is derived from an EMBL/GenBank/DDBJ whole genome shotgun (WGS) entry which is preliminary data.</text>
</comment>
<accession>U3BFS4</accession>
<evidence type="ECO:0000313" key="1">
    <source>
        <dbReference type="EMBL" id="GAD68554.1"/>
    </source>
</evidence>
<name>U3BFS4_VIBPR</name>
<dbReference type="Proteomes" id="UP000016570">
    <property type="component" value="Unassembled WGS sequence"/>
</dbReference>
<dbReference type="eggNOG" id="ENOG5030S36">
    <property type="taxonomic scope" value="Bacteria"/>
</dbReference>
<proteinExistence type="predicted"/>
<sequence>MNSLEQILTDCGADLLPVVTLHPELWRDLCAGQQELFSKACYAKPDTSPQQHLLGLLTKRHIECSSHFEQSAQSETAVKSVFEQTLGHEQAGKFQSQTLSELLLITHLWLYLQGYLNMDFSLANDHAQQTAERIAARITLDAQAARVEFMQSYYAGKECSPQPSKPNLFDRLKAWFNPDRE</sequence>
<keyword evidence="2" id="KW-1185">Reference proteome</keyword>
<gene>
    <name evidence="1" type="ORF">VPR01S_17_00030</name>
</gene>
<dbReference type="EMBL" id="BATJ01000017">
    <property type="protein sequence ID" value="GAD68554.1"/>
    <property type="molecule type" value="Genomic_DNA"/>
</dbReference>
<dbReference type="STRING" id="1219065.VPR01S_17_00030"/>
<evidence type="ECO:0000313" key="2">
    <source>
        <dbReference type="Proteomes" id="UP000016570"/>
    </source>
</evidence>
<dbReference type="AlphaFoldDB" id="U3BFS4"/>
<protein>
    <submittedName>
        <fullName evidence="1">Uncharacterized protein</fullName>
    </submittedName>
</protein>
<organism evidence="1 2">
    <name type="scientific">Vibrio proteolyticus NBRC 13287</name>
    <dbReference type="NCBI Taxonomy" id="1219065"/>
    <lineage>
        <taxon>Bacteria</taxon>
        <taxon>Pseudomonadati</taxon>
        <taxon>Pseudomonadota</taxon>
        <taxon>Gammaproteobacteria</taxon>
        <taxon>Vibrionales</taxon>
        <taxon>Vibrionaceae</taxon>
        <taxon>Vibrio</taxon>
    </lineage>
</organism>
<reference evidence="1 2" key="1">
    <citation type="submission" date="2013-09" db="EMBL/GenBank/DDBJ databases">
        <title>Whole genome shotgun sequence of Vibrio proteolyticus NBRC 13287.</title>
        <authorList>
            <person name="Isaki S."/>
            <person name="Hosoyama A."/>
            <person name="Numata M."/>
            <person name="Hashimoto M."/>
            <person name="Hosoyama Y."/>
            <person name="Tsuchikane K."/>
            <person name="Noguchi M."/>
            <person name="Hirakata S."/>
            <person name="Ichikawa N."/>
            <person name="Ohji S."/>
            <person name="Yamazoe A."/>
            <person name="Fujita N."/>
        </authorList>
    </citation>
    <scope>NUCLEOTIDE SEQUENCE [LARGE SCALE GENOMIC DNA]</scope>
    <source>
        <strain evidence="1 2">NBRC 13287</strain>
    </source>
</reference>